<comment type="caution">
    <text evidence="2">The sequence shown here is derived from an EMBL/GenBank/DDBJ whole genome shotgun (WGS) entry which is preliminary data.</text>
</comment>
<feature type="chain" id="PRO_5036782805" evidence="1">
    <location>
        <begin position="23"/>
        <end position="272"/>
    </location>
</feature>
<name>A0A932I4H9_UNCTE</name>
<dbReference type="PANTHER" id="PTHR39189:SF1">
    <property type="entry name" value="UPF0173 METAL-DEPENDENT HYDROLASE YTKL"/>
    <property type="match status" value="1"/>
</dbReference>
<dbReference type="Gene3D" id="3.60.15.10">
    <property type="entry name" value="Ribonuclease Z/Hydroxyacylglutathione hydrolase-like"/>
    <property type="match status" value="1"/>
</dbReference>
<keyword evidence="1" id="KW-0732">Signal</keyword>
<organism evidence="2 3">
    <name type="scientific">Tectimicrobiota bacterium</name>
    <dbReference type="NCBI Taxonomy" id="2528274"/>
    <lineage>
        <taxon>Bacteria</taxon>
        <taxon>Pseudomonadati</taxon>
        <taxon>Nitrospinota/Tectimicrobiota group</taxon>
        <taxon>Candidatus Tectimicrobiota</taxon>
    </lineage>
</organism>
<dbReference type="Proteomes" id="UP000782312">
    <property type="component" value="Unassembled WGS sequence"/>
</dbReference>
<dbReference type="Pfam" id="PF13483">
    <property type="entry name" value="Lactamase_B_3"/>
    <property type="match status" value="1"/>
</dbReference>
<proteinExistence type="predicted"/>
<dbReference type="EMBL" id="JACPUR010000041">
    <property type="protein sequence ID" value="MBI3129602.1"/>
    <property type="molecule type" value="Genomic_DNA"/>
</dbReference>
<dbReference type="InterPro" id="IPR036866">
    <property type="entry name" value="RibonucZ/Hydroxyglut_hydro"/>
</dbReference>
<feature type="signal peptide" evidence="1">
    <location>
        <begin position="1"/>
        <end position="22"/>
    </location>
</feature>
<evidence type="ECO:0000256" key="1">
    <source>
        <dbReference type="SAM" id="SignalP"/>
    </source>
</evidence>
<dbReference type="PANTHER" id="PTHR39189">
    <property type="entry name" value="UPF0173 METAL-DEPENDENT HYDROLASE YTKL"/>
    <property type="match status" value="1"/>
</dbReference>
<evidence type="ECO:0000313" key="3">
    <source>
        <dbReference type="Proteomes" id="UP000782312"/>
    </source>
</evidence>
<reference evidence="2" key="1">
    <citation type="submission" date="2020-07" db="EMBL/GenBank/DDBJ databases">
        <title>Huge and variable diversity of episymbiotic CPR bacteria and DPANN archaea in groundwater ecosystems.</title>
        <authorList>
            <person name="He C.Y."/>
            <person name="Keren R."/>
            <person name="Whittaker M."/>
            <person name="Farag I.F."/>
            <person name="Doudna J."/>
            <person name="Cate J.H.D."/>
            <person name="Banfield J.F."/>
        </authorList>
    </citation>
    <scope>NUCLEOTIDE SEQUENCE</scope>
    <source>
        <strain evidence="2">NC_groundwater_763_Ag_S-0.2um_68_21</strain>
    </source>
</reference>
<gene>
    <name evidence="2" type="ORF">HYZ11_18490</name>
</gene>
<accession>A0A932I4H9</accession>
<protein>
    <submittedName>
        <fullName evidence="2">MBL fold metallo-hydrolase</fullName>
    </submittedName>
</protein>
<evidence type="ECO:0000313" key="2">
    <source>
        <dbReference type="EMBL" id="MBI3129602.1"/>
    </source>
</evidence>
<sequence length="272" mass="29543">MAPAFFLFFLFAFLWVPFAAKAASTLCRPGMVHRDGSVTPVAWASPLAQGGAPSGRAVRLRYVAHSSFLITSPSGARVLTDPYANPPIVPVPDAVTVSNFHVTHSVTGPYEGKTTILYGLTHDGRPTVLDRMIRDIRVTNFAQVPDGTSAVVNTLFVFQVEGVCIAHFGNTRFGPSPQQFASLGKVHVLLLPIDGMGNVPHEIAAQIVKRLGPNIVIPMHYFGPELLMQFAEALRIEGITRMERAPSAEIELSARRMPAPTVYMVMPSEEIP</sequence>
<dbReference type="AlphaFoldDB" id="A0A932I4H9"/>
<dbReference type="SUPFAM" id="SSF56281">
    <property type="entry name" value="Metallo-hydrolase/oxidoreductase"/>
    <property type="match status" value="1"/>
</dbReference>